<comment type="catalytic activity">
    <reaction evidence="6">
        <text>D-glucose 6-phosphate + NADP(+) = 6-phospho-D-glucono-1,5-lactone + NADPH + H(+)</text>
        <dbReference type="Rhea" id="RHEA:15841"/>
        <dbReference type="ChEBI" id="CHEBI:15378"/>
        <dbReference type="ChEBI" id="CHEBI:57783"/>
        <dbReference type="ChEBI" id="CHEBI:57955"/>
        <dbReference type="ChEBI" id="CHEBI:58349"/>
        <dbReference type="ChEBI" id="CHEBI:61548"/>
        <dbReference type="EC" id="1.1.1.49"/>
    </reaction>
</comment>
<sequence length="466" mass="49841">MTSRQHHSRHRTLVILGAGGDLAARLLLPGVGQAVEAGRAVDLEVIGVGIDRMSTEHWRSRVAESFSAGGATGADVDHVRATTTYLALDVTVPADLERLLAACSGVPTLYFAVPPAIAIAACEALAGIDLPDDTILALEKPFGTDLASARSFNRTLSRLLPESQIHRVDHFLGKSTVLNLLGLRFANRIFEPVWNAQNIESVEIVFEERLGLEGRAGYYDGAGALIDMIQSHLLLVLALVAIEPPSSLEPDDLRGAMAQALRATRPVPDGGAHSSRRARYTAGDVDGRRFPSYADEPGVDPVRGTETLAEMSLMIDNWRWAGVPFTLRSGKAMGGTRKEIVVSFKPVPHLPTGFAGQAPPDRLTISLSPDEMQLDININGAGDPFALDRVSLHTAFAEGELGPYGEVLAGILSDDPTLSVRGDVVEECWRIVRPVLDAWSRGEVPLDEYTAGTAGPQSWTTPGASA</sequence>
<dbReference type="Proteomes" id="UP000464507">
    <property type="component" value="Chromosome"/>
</dbReference>
<gene>
    <name evidence="6" type="primary">zwf</name>
    <name evidence="9" type="ORF">BHD05_09215</name>
</gene>
<dbReference type="InterPro" id="IPR022675">
    <property type="entry name" value="G6P_DH_C"/>
</dbReference>
<dbReference type="NCBIfam" id="NF009492">
    <property type="entry name" value="PRK12853.1-3"/>
    <property type="match status" value="1"/>
</dbReference>
<dbReference type="PANTHER" id="PTHR23429">
    <property type="entry name" value="GLUCOSE-6-PHOSPHATE 1-DEHYDROGENASE G6PD"/>
    <property type="match status" value="1"/>
</dbReference>
<feature type="binding site" evidence="6">
    <location>
        <position position="174"/>
    </location>
    <ligand>
        <name>substrate</name>
    </ligand>
</feature>
<dbReference type="PIRSF" id="PIRSF000110">
    <property type="entry name" value="G6PD"/>
    <property type="match status" value="1"/>
</dbReference>
<protein>
    <recommendedName>
        <fullName evidence="6">Glucose-6-phosphate 1-dehydrogenase</fullName>
        <shortName evidence="6">G6PD</shortName>
        <ecNumber evidence="6">1.1.1.49</ecNumber>
    </recommendedName>
</protein>
<dbReference type="HAMAP" id="MF_00966">
    <property type="entry name" value="G6PD"/>
    <property type="match status" value="1"/>
</dbReference>
<dbReference type="Gene3D" id="3.40.50.720">
    <property type="entry name" value="NAD(P)-binding Rossmann-like Domain"/>
    <property type="match status" value="1"/>
</dbReference>
<dbReference type="PRINTS" id="PR00079">
    <property type="entry name" value="G6PDHDRGNASE"/>
</dbReference>
<feature type="binding site" evidence="6">
    <location>
        <position position="227"/>
    </location>
    <ligand>
        <name>substrate</name>
    </ligand>
</feature>
<dbReference type="PANTHER" id="PTHR23429:SF0">
    <property type="entry name" value="GLUCOSE-6-PHOSPHATE 1-DEHYDROGENASE"/>
    <property type="match status" value="1"/>
</dbReference>
<dbReference type="EMBL" id="CP017146">
    <property type="protein sequence ID" value="QHO69794.1"/>
    <property type="molecule type" value="Genomic_DNA"/>
</dbReference>
<comment type="similarity">
    <text evidence="6">Belongs to the glucose-6-phosphate dehydrogenase family.</text>
</comment>
<dbReference type="OrthoDB" id="9802739at2"/>
<evidence type="ECO:0000259" key="8">
    <source>
        <dbReference type="Pfam" id="PF02781"/>
    </source>
</evidence>
<dbReference type="Gene3D" id="3.30.360.10">
    <property type="entry name" value="Dihydrodipicolinate Reductase, domain 2"/>
    <property type="match status" value="1"/>
</dbReference>
<feature type="active site" description="Proton acceptor" evidence="6">
    <location>
        <position position="232"/>
    </location>
</feature>
<evidence type="ECO:0000313" key="10">
    <source>
        <dbReference type="Proteomes" id="UP000464507"/>
    </source>
</evidence>
<evidence type="ECO:0000256" key="1">
    <source>
        <dbReference type="ARBA" id="ARBA00004937"/>
    </source>
</evidence>
<organism evidence="9 10">
    <name type="scientific">Marisediminicola antarctica</name>
    <dbReference type="NCBI Taxonomy" id="674079"/>
    <lineage>
        <taxon>Bacteria</taxon>
        <taxon>Bacillati</taxon>
        <taxon>Actinomycetota</taxon>
        <taxon>Actinomycetes</taxon>
        <taxon>Micrococcales</taxon>
        <taxon>Microbacteriaceae</taxon>
        <taxon>Marisediminicola</taxon>
    </lineage>
</organism>
<dbReference type="RefSeq" id="WP_161886172.1">
    <property type="nucleotide sequence ID" value="NZ_CP017146.1"/>
</dbReference>
<dbReference type="KEGG" id="mant:BHD05_09215"/>
<comment type="function">
    <text evidence="6">Catalyzes the oxidation of glucose 6-phosphate to 6-phosphogluconolactone.</text>
</comment>
<reference evidence="9 10" key="1">
    <citation type="submission" date="2016-09" db="EMBL/GenBank/DDBJ databases">
        <title>Complete genome sequence of microbes from the polar regions.</title>
        <authorList>
            <person name="Liao L."/>
            <person name="Chen B."/>
        </authorList>
    </citation>
    <scope>NUCLEOTIDE SEQUENCE [LARGE SCALE GENOMIC DNA]</scope>
    <source>
        <strain evidence="9 10">ZS314</strain>
    </source>
</reference>
<dbReference type="InterPro" id="IPR001282">
    <property type="entry name" value="G6P_DH"/>
</dbReference>
<feature type="binding site" evidence="6">
    <location>
        <position position="140"/>
    </location>
    <ligand>
        <name>NADP(+)</name>
        <dbReference type="ChEBI" id="CHEBI:58349"/>
    </ligand>
</feature>
<accession>A0A7L5AKA3</accession>
<dbReference type="SUPFAM" id="SSF51735">
    <property type="entry name" value="NAD(P)-binding Rossmann-fold domains"/>
    <property type="match status" value="1"/>
</dbReference>
<dbReference type="InterPro" id="IPR036291">
    <property type="entry name" value="NAD(P)-bd_dom_sf"/>
</dbReference>
<dbReference type="GO" id="GO:0006006">
    <property type="term" value="P:glucose metabolic process"/>
    <property type="evidence" value="ECO:0007669"/>
    <property type="project" value="UniProtKB-KW"/>
</dbReference>
<keyword evidence="5 6" id="KW-0119">Carbohydrate metabolism</keyword>
<dbReference type="SUPFAM" id="SSF55347">
    <property type="entry name" value="Glyceraldehyde-3-phosphate dehydrogenase-like, C-terminal domain"/>
    <property type="match status" value="1"/>
</dbReference>
<comment type="pathway">
    <text evidence="1 6">Carbohydrate degradation; pentose phosphate pathway; D-ribulose 5-phosphate from D-glucose 6-phosphate (oxidative stage): step 1/3.</text>
</comment>
<dbReference type="GO" id="GO:0009051">
    <property type="term" value="P:pentose-phosphate shunt, oxidative branch"/>
    <property type="evidence" value="ECO:0007669"/>
    <property type="project" value="TreeGrafter"/>
</dbReference>
<feature type="binding site" evidence="6">
    <location>
        <position position="208"/>
    </location>
    <ligand>
        <name>substrate</name>
    </ligand>
</feature>
<dbReference type="GO" id="GO:0004345">
    <property type="term" value="F:glucose-6-phosphate dehydrogenase activity"/>
    <property type="evidence" value="ECO:0007669"/>
    <property type="project" value="UniProtKB-UniRule"/>
</dbReference>
<evidence type="ECO:0000256" key="5">
    <source>
        <dbReference type="ARBA" id="ARBA00023277"/>
    </source>
</evidence>
<dbReference type="EC" id="1.1.1.49" evidence="6"/>
<dbReference type="GO" id="GO:0050661">
    <property type="term" value="F:NADP binding"/>
    <property type="evidence" value="ECO:0007669"/>
    <property type="project" value="UniProtKB-UniRule"/>
</dbReference>
<dbReference type="GO" id="GO:0005829">
    <property type="term" value="C:cytosol"/>
    <property type="evidence" value="ECO:0007669"/>
    <property type="project" value="TreeGrafter"/>
</dbReference>
<dbReference type="UniPathway" id="UPA00115">
    <property type="reaction ID" value="UER00408"/>
</dbReference>
<feature type="binding site" evidence="6">
    <location>
        <position position="331"/>
    </location>
    <ligand>
        <name>substrate</name>
    </ligand>
</feature>
<evidence type="ECO:0000256" key="4">
    <source>
        <dbReference type="ARBA" id="ARBA00023002"/>
    </source>
</evidence>
<keyword evidence="2 6" id="KW-0313">Glucose metabolism</keyword>
<keyword evidence="10" id="KW-1185">Reference proteome</keyword>
<proteinExistence type="inferred from homology"/>
<dbReference type="InterPro" id="IPR022674">
    <property type="entry name" value="G6P_DH_NAD-bd"/>
</dbReference>
<keyword evidence="4 6" id="KW-0560">Oxidoreductase</keyword>
<feature type="binding site" evidence="6">
    <location>
        <begin position="89"/>
        <end position="90"/>
    </location>
    <ligand>
        <name>NADP(+)</name>
        <dbReference type="ChEBI" id="CHEBI:58349"/>
    </ligand>
</feature>
<evidence type="ECO:0000256" key="6">
    <source>
        <dbReference type="HAMAP-Rule" id="MF_00966"/>
    </source>
</evidence>
<feature type="binding site" evidence="6">
    <location>
        <position position="170"/>
    </location>
    <ligand>
        <name>substrate</name>
    </ligand>
</feature>
<evidence type="ECO:0000256" key="2">
    <source>
        <dbReference type="ARBA" id="ARBA00022526"/>
    </source>
</evidence>
<name>A0A7L5AKA3_9MICO</name>
<dbReference type="Pfam" id="PF02781">
    <property type="entry name" value="G6PD_C"/>
    <property type="match status" value="1"/>
</dbReference>
<dbReference type="Pfam" id="PF00479">
    <property type="entry name" value="G6PD_N"/>
    <property type="match status" value="1"/>
</dbReference>
<dbReference type="AlphaFoldDB" id="A0A7L5AKA3"/>
<feature type="domain" description="Glucose-6-phosphate dehydrogenase C-terminal" evidence="8">
    <location>
        <begin position="183"/>
        <end position="458"/>
    </location>
</feature>
<evidence type="ECO:0000256" key="3">
    <source>
        <dbReference type="ARBA" id="ARBA00022857"/>
    </source>
</evidence>
<evidence type="ECO:0000313" key="9">
    <source>
        <dbReference type="EMBL" id="QHO69794.1"/>
    </source>
</evidence>
<keyword evidence="3 6" id="KW-0521">NADP</keyword>
<feature type="domain" description="Glucose-6-phosphate dehydrogenase NAD-binding" evidence="7">
    <location>
        <begin position="14"/>
        <end position="179"/>
    </location>
</feature>
<comment type="caution">
    <text evidence="6">Lacks conserved residue(s) required for the propagation of feature annotation.</text>
</comment>
<evidence type="ECO:0000259" key="7">
    <source>
        <dbReference type="Pfam" id="PF00479"/>
    </source>
</evidence>